<accession>Q8CYU9</accession>
<protein>
    <submittedName>
        <fullName evidence="1">Uncharacterized protein</fullName>
    </submittedName>
</protein>
<reference evidence="1 2" key="1">
    <citation type="journal article" date="2001" name="J. Bacteriol.">
        <title>Genome of the bacterium Streptococcus pneumoniae strain R6.</title>
        <authorList>
            <person name="Hoskins J.A."/>
            <person name="Alborn W.Jr."/>
            <person name="Arnold J."/>
            <person name="Blaszczak L."/>
            <person name="Burgett S."/>
            <person name="DeHoff B.S."/>
            <person name="Estrem S."/>
            <person name="Fritz L."/>
            <person name="Fu D.-J."/>
            <person name="Fuller W."/>
            <person name="Geringer C."/>
            <person name="Gilmour R."/>
            <person name="Glass J.S."/>
            <person name="Khoja H."/>
            <person name="Kraft A."/>
            <person name="LaGace R."/>
            <person name="LeBlanc D.J."/>
            <person name="Lee L.N."/>
            <person name="Lefkowitz E.J."/>
            <person name="Lu J."/>
            <person name="Matsushima P."/>
            <person name="McAhren S."/>
            <person name="McHenney M."/>
            <person name="McLeaster K."/>
            <person name="Mundy C."/>
            <person name="Nicas T.I."/>
            <person name="Norris F.H."/>
            <person name="O'Gara M."/>
            <person name="Peery R."/>
            <person name="Robertson G.T."/>
            <person name="Rockey P."/>
            <person name="Sun P.-M."/>
            <person name="Winkler M.E."/>
            <person name="Yang Y."/>
            <person name="Young-Bellido M."/>
            <person name="Zhao G."/>
            <person name="Zook C."/>
            <person name="Baltz R.H."/>
            <person name="Jaskunas S.Richard."/>
            <person name="Rosteck P.R.Jr."/>
            <person name="Skatrud P.L."/>
            <person name="Glass J.I."/>
        </authorList>
    </citation>
    <scope>NUCLEOTIDE SEQUENCE [LARGE SCALE GENOMIC DNA]</scope>
    <source>
        <strain evidence="2">ATCC BAA-255 / R6</strain>
    </source>
</reference>
<evidence type="ECO:0000313" key="1">
    <source>
        <dbReference type="EMBL" id="AAK99705.1"/>
    </source>
</evidence>
<proteinExistence type="predicted"/>
<evidence type="ECO:0000313" key="2">
    <source>
        <dbReference type="Proteomes" id="UP000000586"/>
    </source>
</evidence>
<organism evidence="1 2">
    <name type="scientific">Streptococcus pneumoniae (strain ATCC BAA-255 / R6)</name>
    <dbReference type="NCBI Taxonomy" id="171101"/>
    <lineage>
        <taxon>Bacteria</taxon>
        <taxon>Bacillati</taxon>
        <taxon>Bacillota</taxon>
        <taxon>Bacilli</taxon>
        <taxon>Lactobacillales</taxon>
        <taxon>Streptococcaceae</taxon>
        <taxon>Streptococcus</taxon>
    </lineage>
</organism>
<dbReference type="STRING" id="171101.spr0901"/>
<dbReference type="KEGG" id="spr:spr0901"/>
<sequence length="210" mass="23250">MFYLSLSRIALSSSTSLVSVSAEPFSSFTKSRVSWRRFWALARTFLSAFSASSCPRTLINSVLNCWISDSFLRRISQKAITPRRASRLTTITPAGTEFVSVILSESLLSSVPCFASFLSCAGLLSLAFAFTSLRESKAAQPSQTLLQYADLTLSRHYLPELFEHLGGQPWLHRFSDQILLPKLSSVGLTLDSRHEVQTCQLALELVCSLS</sequence>
<keyword evidence="2" id="KW-1185">Reference proteome</keyword>
<dbReference type="AlphaFoldDB" id="Q8CYU9"/>
<dbReference type="HOGENOM" id="CLU_1336905_0_0_9"/>
<dbReference type="PIR" id="E97984">
    <property type="entry name" value="E97984"/>
</dbReference>
<name>Q8CYU9_STRR6</name>
<dbReference type="EMBL" id="AE007317">
    <property type="protein sequence ID" value="AAK99705.1"/>
    <property type="molecule type" value="Genomic_DNA"/>
</dbReference>
<dbReference type="Proteomes" id="UP000000586">
    <property type="component" value="Chromosome"/>
</dbReference>
<gene>
    <name evidence="1" type="ordered locus">spr0901</name>
</gene>